<dbReference type="Pfam" id="PF03184">
    <property type="entry name" value="DDE_1"/>
    <property type="match status" value="1"/>
</dbReference>
<reference evidence="3" key="1">
    <citation type="submission" date="2016-11" db="UniProtKB">
        <authorList>
            <consortium name="WormBaseParasite"/>
        </authorList>
    </citation>
    <scope>IDENTIFICATION</scope>
</reference>
<feature type="domain" description="DDE-1" evidence="1">
    <location>
        <begin position="1"/>
        <end position="84"/>
    </location>
</feature>
<evidence type="ECO:0000313" key="3">
    <source>
        <dbReference type="WBParaSite" id="MhA1_Contig1442.frz3.gene1"/>
    </source>
</evidence>
<dbReference type="OMA" id="TWIVDAW"/>
<dbReference type="Proteomes" id="UP000095281">
    <property type="component" value="Unplaced"/>
</dbReference>
<name>A0A1I8B5Z3_MELHA</name>
<dbReference type="GO" id="GO:0003676">
    <property type="term" value="F:nucleic acid binding"/>
    <property type="evidence" value="ECO:0007669"/>
    <property type="project" value="InterPro"/>
</dbReference>
<proteinExistence type="predicted"/>
<dbReference type="AlphaFoldDB" id="A0A1I8B5Z3"/>
<evidence type="ECO:0000259" key="1">
    <source>
        <dbReference type="Pfam" id="PF03184"/>
    </source>
</evidence>
<keyword evidence="2" id="KW-1185">Reference proteome</keyword>
<dbReference type="InterPro" id="IPR004875">
    <property type="entry name" value="DDE_SF_endonuclease_dom"/>
</dbReference>
<protein>
    <submittedName>
        <fullName evidence="3">DDE-1 domain-containing protein</fullName>
    </submittedName>
</protein>
<dbReference type="WBParaSite" id="MhA1_Contig1442.frz3.gene1">
    <property type="protein sequence ID" value="MhA1_Contig1442.frz3.gene1"/>
    <property type="gene ID" value="MhA1_Contig1442.frz3.gene1"/>
</dbReference>
<sequence length="151" mass="17028">MNVDSCVVPGGTTKFVQPADVVWNSAFKSKVNGEVREGYEEWMNNVEKTYTAGGNMRAAHPMEYLQWILDAWESIPEEMIAKSFKVCGIAKNDESDSEIHCMKPHGQCPNARELLINALREERVEELSNVLETIDLDQDEENGYISDSTIV</sequence>
<evidence type="ECO:0000313" key="2">
    <source>
        <dbReference type="Proteomes" id="UP000095281"/>
    </source>
</evidence>
<accession>A0A1I8B5Z3</accession>
<organism evidence="2 3">
    <name type="scientific">Meloidogyne hapla</name>
    <name type="common">Root-knot nematode worm</name>
    <dbReference type="NCBI Taxonomy" id="6305"/>
    <lineage>
        <taxon>Eukaryota</taxon>
        <taxon>Metazoa</taxon>
        <taxon>Ecdysozoa</taxon>
        <taxon>Nematoda</taxon>
        <taxon>Chromadorea</taxon>
        <taxon>Rhabditida</taxon>
        <taxon>Tylenchina</taxon>
        <taxon>Tylenchomorpha</taxon>
        <taxon>Tylenchoidea</taxon>
        <taxon>Meloidogynidae</taxon>
        <taxon>Meloidogyninae</taxon>
        <taxon>Meloidogyne</taxon>
    </lineage>
</organism>